<dbReference type="Proteomes" id="UP000249065">
    <property type="component" value="Unassembled WGS sequence"/>
</dbReference>
<dbReference type="AlphaFoldDB" id="A0A327MA45"/>
<dbReference type="SUPFAM" id="SSF89796">
    <property type="entry name" value="CoA-transferase family III (CaiB/BaiF)"/>
    <property type="match status" value="1"/>
</dbReference>
<dbReference type="RefSeq" id="WP_111469755.1">
    <property type="nucleotide sequence ID" value="NZ_QLIX01000006.1"/>
</dbReference>
<dbReference type="PANTHER" id="PTHR48207:SF4">
    <property type="entry name" value="BLL6097 PROTEIN"/>
    <property type="match status" value="1"/>
</dbReference>
<proteinExistence type="predicted"/>
<dbReference type="InterPro" id="IPR050483">
    <property type="entry name" value="CoA-transferase_III_domain"/>
</dbReference>
<dbReference type="GO" id="GO:0008410">
    <property type="term" value="F:CoA-transferase activity"/>
    <property type="evidence" value="ECO:0007669"/>
    <property type="project" value="TreeGrafter"/>
</dbReference>
<evidence type="ECO:0000313" key="3">
    <source>
        <dbReference type="Proteomes" id="UP000249065"/>
    </source>
</evidence>
<dbReference type="Pfam" id="PF02515">
    <property type="entry name" value="CoA_transf_3"/>
    <property type="match status" value="1"/>
</dbReference>
<gene>
    <name evidence="2" type="ORF">DOO78_10690</name>
</gene>
<dbReference type="PANTHER" id="PTHR48207">
    <property type="entry name" value="SUCCINATE--HYDROXYMETHYLGLUTARATE COA-TRANSFERASE"/>
    <property type="match status" value="1"/>
</dbReference>
<evidence type="ECO:0000256" key="1">
    <source>
        <dbReference type="ARBA" id="ARBA00022679"/>
    </source>
</evidence>
<dbReference type="OrthoDB" id="9781472at2"/>
<dbReference type="InterPro" id="IPR003673">
    <property type="entry name" value="CoA-Trfase_fam_III"/>
</dbReference>
<accession>A0A327MA45</accession>
<keyword evidence="3" id="KW-1185">Reference proteome</keyword>
<organism evidence="2 3">
    <name type="scientific">Roseicella frigidaeris</name>
    <dbReference type="NCBI Taxonomy" id="2230885"/>
    <lineage>
        <taxon>Bacteria</taxon>
        <taxon>Pseudomonadati</taxon>
        <taxon>Pseudomonadota</taxon>
        <taxon>Alphaproteobacteria</taxon>
        <taxon>Acetobacterales</taxon>
        <taxon>Roseomonadaceae</taxon>
        <taxon>Roseicella</taxon>
    </lineage>
</organism>
<reference evidence="3" key="1">
    <citation type="submission" date="2018-06" db="EMBL/GenBank/DDBJ databases">
        <authorList>
            <person name="Khan S.A."/>
        </authorList>
    </citation>
    <scope>NUCLEOTIDE SEQUENCE [LARGE SCALE GENOMIC DNA]</scope>
    <source>
        <strain evidence="3">DB-1506</strain>
    </source>
</reference>
<sequence length="410" mass="44307">MSAQESKGPGAETEARGGPLAGIRVLDLTAVVLGPLATQTLGDWGAEVIKIETITGDLVRNSGVFRNRGMASVFLGVNRNKRSVALDLKTPEGADILRRLIPTVDVLVTNIRPAGMARLGFGPEQCRALNPRMVFAVATGFGQDGPHRARPAFDEIIQAASGLADIVGQEEGRPRFVPSLVADKITGMALVSAVLAALLHRERTGEAQLVEVPMLETMAAFVAVEHQGGHAFTPPIGEPGYKRLQHRKPVPTQDGWMTLLPYSSANWCAFFRAAGREELIEQLSVEDPVKRNAQIDRVYAAVAEIAPGRTTEEWLALCEAHDIPATAFSTIEDMPSHPHIAGVGLFQPMQHPSEGELRMARPPTRFAATPASIRRHPPRLGEHTEEVLAELGYGPEEIAALAERRAIRRG</sequence>
<protein>
    <submittedName>
        <fullName evidence="2">CoA transferase</fullName>
    </submittedName>
</protein>
<evidence type="ECO:0000313" key="2">
    <source>
        <dbReference type="EMBL" id="RAI59003.1"/>
    </source>
</evidence>
<dbReference type="Gene3D" id="3.40.50.10540">
    <property type="entry name" value="Crotonobetainyl-coa:carnitine coa-transferase, domain 1"/>
    <property type="match status" value="1"/>
</dbReference>
<dbReference type="EMBL" id="QLIX01000006">
    <property type="protein sequence ID" value="RAI59003.1"/>
    <property type="molecule type" value="Genomic_DNA"/>
</dbReference>
<keyword evidence="1 2" id="KW-0808">Transferase</keyword>
<dbReference type="InterPro" id="IPR023606">
    <property type="entry name" value="CoA-Trfase_III_dom_1_sf"/>
</dbReference>
<comment type="caution">
    <text evidence="2">The sequence shown here is derived from an EMBL/GenBank/DDBJ whole genome shotgun (WGS) entry which is preliminary data.</text>
</comment>
<dbReference type="InterPro" id="IPR044855">
    <property type="entry name" value="CoA-Trfase_III_dom3_sf"/>
</dbReference>
<name>A0A327MA45_9PROT</name>
<dbReference type="Gene3D" id="3.30.1540.10">
    <property type="entry name" value="formyl-coa transferase, domain 3"/>
    <property type="match status" value="1"/>
</dbReference>